<feature type="domain" description="PAS" evidence="7">
    <location>
        <begin position="29"/>
        <end position="84"/>
    </location>
</feature>
<dbReference type="PROSITE" id="PS50113">
    <property type="entry name" value="PAC"/>
    <property type="match status" value="1"/>
</dbReference>
<dbReference type="InterPro" id="IPR000014">
    <property type="entry name" value="PAS"/>
</dbReference>
<evidence type="ECO:0000256" key="3">
    <source>
        <dbReference type="ARBA" id="ARBA00022553"/>
    </source>
</evidence>
<dbReference type="CDD" id="cd00130">
    <property type="entry name" value="PAS"/>
    <property type="match status" value="4"/>
</dbReference>
<keyword evidence="5" id="KW-0418">Kinase</keyword>
<keyword evidence="4" id="KW-0808">Transferase</keyword>
<dbReference type="InterPro" id="IPR005467">
    <property type="entry name" value="His_kinase_dom"/>
</dbReference>
<dbReference type="Gene3D" id="3.30.450.20">
    <property type="entry name" value="PAS domain"/>
    <property type="match status" value="4"/>
</dbReference>
<reference evidence="9 10" key="1">
    <citation type="submission" date="2016-11" db="EMBL/GenBank/DDBJ databases">
        <authorList>
            <person name="Jaros S."/>
            <person name="Januszkiewicz K."/>
            <person name="Wedrychowicz H."/>
        </authorList>
    </citation>
    <scope>NUCLEOTIDE SEQUENCE [LARGE SCALE GENOMIC DNA]</scope>
    <source>
        <strain evidence="9 10">DSM 26897</strain>
    </source>
</reference>
<dbReference type="GO" id="GO:0016020">
    <property type="term" value="C:membrane"/>
    <property type="evidence" value="ECO:0007669"/>
    <property type="project" value="InterPro"/>
</dbReference>
<dbReference type="EMBL" id="FQUO01000005">
    <property type="protein sequence ID" value="SHF13541.1"/>
    <property type="molecule type" value="Genomic_DNA"/>
</dbReference>
<dbReference type="AlphaFoldDB" id="A0A1M4Z6A0"/>
<evidence type="ECO:0000313" key="9">
    <source>
        <dbReference type="EMBL" id="SHF13541.1"/>
    </source>
</evidence>
<dbReference type="InterPro" id="IPR011712">
    <property type="entry name" value="Sig_transdc_His_kin_sub3_dim/P"/>
</dbReference>
<dbReference type="Gene3D" id="3.30.565.10">
    <property type="entry name" value="Histidine kinase-like ATPase, C-terminal domain"/>
    <property type="match status" value="1"/>
</dbReference>
<feature type="domain" description="PAS" evidence="7">
    <location>
        <begin position="398"/>
        <end position="468"/>
    </location>
</feature>
<dbReference type="CDD" id="cd16917">
    <property type="entry name" value="HATPase_UhpB-NarQ-NarX-like"/>
    <property type="match status" value="1"/>
</dbReference>
<sequence>MLVSCSNLADMASQFETAQFGSFTKPQHKPPDLEKLLHSIADVVCSIDEYGVFQYVSPASFQLLGYFPEEMMGVSFLQFIHPEDISKTQNIFSGPKHASTNSRFTNRFFHQDGSMVSIMWSARWDAVDRLLYCVARNGKENEVLDRRLTKAQEMAKVASFEFDVVANSYTYVSDTLYEIFGLDPYEFPRFTPEIFWSLVHPDDTDKVRDAATKPENLYASTMEYRILRRDGQVVYIKRLREVIRDAAGQPVRTIGTIQDITEQKSAAISLQRNEERFRSLVQNGNELLGIIDQEGNYQYVGANIKEQLGWNAAQLNDKNLLEFIHPHDAVVVVSALREIKYKKTVLLGPFRFKSGCGSWRWMETTASNHLDNPAIMGITINSRDVTDRKTKDDELLLSEQRFKTLVHNGSDLIVIIDRQVCFAYISDNVTNILGYATQELIGRSAFDFIHEKEAAEVKAELEKVYVHDDAAKGVQHRFLHKNGHWIWLESKGTNHVDNTSVQGVLVNARVIDDRVKLQKRLNQELVNKQKEILAAIIKTQETERTQIGLELHDNVNQVLATVKLYNEMYLSGYMQGRELLVKAMQLTQECINEIRSISKRLSAPTLGKISLLDSLIDLVDSINLTKRVCIELKAVGMDQLKVSEDLHLAVYRIVQEGMNNMLKYAGAKNATIELKISDQELQLLLLDDGSGFDLAGKSNGIGITNMRTRAENLNASFHIESQPGSGCRIVVCFPVSAQS</sequence>
<dbReference type="SUPFAM" id="SSF55874">
    <property type="entry name" value="ATPase domain of HSP90 chaperone/DNA topoisomerase II/histidine kinase"/>
    <property type="match status" value="1"/>
</dbReference>
<dbReference type="Gene3D" id="1.20.5.1930">
    <property type="match status" value="1"/>
</dbReference>
<feature type="domain" description="Histidine kinase" evidence="6">
    <location>
        <begin position="546"/>
        <end position="737"/>
    </location>
</feature>
<dbReference type="InterPro" id="IPR036890">
    <property type="entry name" value="HATPase_C_sf"/>
</dbReference>
<feature type="domain" description="PAS" evidence="7">
    <location>
        <begin position="273"/>
        <end position="343"/>
    </location>
</feature>
<dbReference type="PROSITE" id="PS50109">
    <property type="entry name" value="HIS_KIN"/>
    <property type="match status" value="1"/>
</dbReference>
<name>A0A1M4Z6A0_9BACT</name>
<evidence type="ECO:0000256" key="1">
    <source>
        <dbReference type="ARBA" id="ARBA00000085"/>
    </source>
</evidence>
<dbReference type="GO" id="GO:0006355">
    <property type="term" value="P:regulation of DNA-templated transcription"/>
    <property type="evidence" value="ECO:0007669"/>
    <property type="project" value="InterPro"/>
</dbReference>
<dbReference type="PANTHER" id="PTHR43304:SF1">
    <property type="entry name" value="PAC DOMAIN-CONTAINING PROTEIN"/>
    <property type="match status" value="1"/>
</dbReference>
<dbReference type="InterPro" id="IPR052162">
    <property type="entry name" value="Sensor_kinase/Photoreceptor"/>
</dbReference>
<accession>A0A1M4Z6A0</accession>
<keyword evidence="10" id="KW-1185">Reference proteome</keyword>
<dbReference type="SUPFAM" id="SSF55785">
    <property type="entry name" value="PYP-like sensor domain (PAS domain)"/>
    <property type="match status" value="4"/>
</dbReference>
<dbReference type="Pfam" id="PF08447">
    <property type="entry name" value="PAS_3"/>
    <property type="match status" value="3"/>
</dbReference>
<dbReference type="EC" id="2.7.13.3" evidence="2"/>
<feature type="domain" description="PAS" evidence="7">
    <location>
        <begin position="144"/>
        <end position="209"/>
    </location>
</feature>
<feature type="domain" description="PAC" evidence="8">
    <location>
        <begin position="220"/>
        <end position="272"/>
    </location>
</feature>
<evidence type="ECO:0000256" key="2">
    <source>
        <dbReference type="ARBA" id="ARBA00012438"/>
    </source>
</evidence>
<dbReference type="InterPro" id="IPR001610">
    <property type="entry name" value="PAC"/>
</dbReference>
<dbReference type="Pfam" id="PF00989">
    <property type="entry name" value="PAS"/>
    <property type="match status" value="1"/>
</dbReference>
<dbReference type="GO" id="GO:0000155">
    <property type="term" value="F:phosphorelay sensor kinase activity"/>
    <property type="evidence" value="ECO:0007669"/>
    <property type="project" value="InterPro"/>
</dbReference>
<dbReference type="SMART" id="SM00091">
    <property type="entry name" value="PAS"/>
    <property type="match status" value="3"/>
</dbReference>
<evidence type="ECO:0000256" key="4">
    <source>
        <dbReference type="ARBA" id="ARBA00022679"/>
    </source>
</evidence>
<dbReference type="SMART" id="SM00086">
    <property type="entry name" value="PAC"/>
    <property type="match status" value="3"/>
</dbReference>
<dbReference type="SMART" id="SM00387">
    <property type="entry name" value="HATPase_c"/>
    <property type="match status" value="1"/>
</dbReference>
<dbReference type="NCBIfam" id="TIGR00229">
    <property type="entry name" value="sensory_box"/>
    <property type="match status" value="4"/>
</dbReference>
<keyword evidence="3" id="KW-0597">Phosphoprotein</keyword>
<evidence type="ECO:0000259" key="8">
    <source>
        <dbReference type="PROSITE" id="PS50113"/>
    </source>
</evidence>
<dbReference type="STRING" id="1302690.BUE76_22325"/>
<protein>
    <recommendedName>
        <fullName evidence="2">histidine kinase</fullName>
        <ecNumber evidence="2">2.7.13.3</ecNumber>
    </recommendedName>
</protein>
<evidence type="ECO:0000313" key="10">
    <source>
        <dbReference type="Proteomes" id="UP000184368"/>
    </source>
</evidence>
<dbReference type="PANTHER" id="PTHR43304">
    <property type="entry name" value="PHYTOCHROME-LIKE PROTEIN CPH1"/>
    <property type="match status" value="1"/>
</dbReference>
<dbReference type="Proteomes" id="UP000184368">
    <property type="component" value="Unassembled WGS sequence"/>
</dbReference>
<dbReference type="InterPro" id="IPR003594">
    <property type="entry name" value="HATPase_dom"/>
</dbReference>
<proteinExistence type="predicted"/>
<comment type="catalytic activity">
    <reaction evidence="1">
        <text>ATP + protein L-histidine = ADP + protein N-phospho-L-histidine.</text>
        <dbReference type="EC" id="2.7.13.3"/>
    </reaction>
</comment>
<gene>
    <name evidence="9" type="ORF">SAMN05444008_105104</name>
</gene>
<dbReference type="InterPro" id="IPR000700">
    <property type="entry name" value="PAS-assoc_C"/>
</dbReference>
<dbReference type="Pfam" id="PF02518">
    <property type="entry name" value="HATPase_c"/>
    <property type="match status" value="1"/>
</dbReference>
<evidence type="ECO:0000259" key="7">
    <source>
        <dbReference type="PROSITE" id="PS50112"/>
    </source>
</evidence>
<organism evidence="9 10">
    <name type="scientific">Cnuella takakiae</name>
    <dbReference type="NCBI Taxonomy" id="1302690"/>
    <lineage>
        <taxon>Bacteria</taxon>
        <taxon>Pseudomonadati</taxon>
        <taxon>Bacteroidota</taxon>
        <taxon>Chitinophagia</taxon>
        <taxon>Chitinophagales</taxon>
        <taxon>Chitinophagaceae</taxon>
        <taxon>Cnuella</taxon>
    </lineage>
</organism>
<evidence type="ECO:0000259" key="6">
    <source>
        <dbReference type="PROSITE" id="PS50109"/>
    </source>
</evidence>
<dbReference type="Gene3D" id="2.10.70.100">
    <property type="match status" value="1"/>
</dbReference>
<evidence type="ECO:0000256" key="5">
    <source>
        <dbReference type="ARBA" id="ARBA00022777"/>
    </source>
</evidence>
<dbReference type="InterPro" id="IPR013767">
    <property type="entry name" value="PAS_fold"/>
</dbReference>
<dbReference type="Pfam" id="PF07730">
    <property type="entry name" value="HisKA_3"/>
    <property type="match status" value="1"/>
</dbReference>
<dbReference type="PROSITE" id="PS50112">
    <property type="entry name" value="PAS"/>
    <property type="match status" value="4"/>
</dbReference>
<dbReference type="InterPro" id="IPR013655">
    <property type="entry name" value="PAS_fold_3"/>
</dbReference>
<dbReference type="GO" id="GO:0046983">
    <property type="term" value="F:protein dimerization activity"/>
    <property type="evidence" value="ECO:0007669"/>
    <property type="project" value="InterPro"/>
</dbReference>
<dbReference type="InterPro" id="IPR035965">
    <property type="entry name" value="PAS-like_dom_sf"/>
</dbReference>